<dbReference type="Proteomes" id="UP000828251">
    <property type="component" value="Unassembled WGS sequence"/>
</dbReference>
<organism evidence="1 2">
    <name type="scientific">Gossypium stocksii</name>
    <dbReference type="NCBI Taxonomy" id="47602"/>
    <lineage>
        <taxon>Eukaryota</taxon>
        <taxon>Viridiplantae</taxon>
        <taxon>Streptophyta</taxon>
        <taxon>Embryophyta</taxon>
        <taxon>Tracheophyta</taxon>
        <taxon>Spermatophyta</taxon>
        <taxon>Magnoliopsida</taxon>
        <taxon>eudicotyledons</taxon>
        <taxon>Gunneridae</taxon>
        <taxon>Pentapetalae</taxon>
        <taxon>rosids</taxon>
        <taxon>malvids</taxon>
        <taxon>Malvales</taxon>
        <taxon>Malvaceae</taxon>
        <taxon>Malvoideae</taxon>
        <taxon>Gossypium</taxon>
    </lineage>
</organism>
<proteinExistence type="predicted"/>
<reference evidence="1 2" key="1">
    <citation type="journal article" date="2021" name="Plant Biotechnol. J.">
        <title>Multi-omics assisted identification of the key and species-specific regulatory components of drought-tolerant mechanisms in Gossypium stocksii.</title>
        <authorList>
            <person name="Yu D."/>
            <person name="Ke L."/>
            <person name="Zhang D."/>
            <person name="Wu Y."/>
            <person name="Sun Y."/>
            <person name="Mei J."/>
            <person name="Sun J."/>
            <person name="Sun Y."/>
        </authorList>
    </citation>
    <scope>NUCLEOTIDE SEQUENCE [LARGE SCALE GENOMIC DNA]</scope>
    <source>
        <strain evidence="2">cv. E1</strain>
        <tissue evidence="1">Leaf</tissue>
    </source>
</reference>
<accession>A0A9D3ZJD4</accession>
<keyword evidence="2" id="KW-1185">Reference proteome</keyword>
<gene>
    <name evidence="1" type="ORF">J1N35_041431</name>
</gene>
<dbReference type="EMBL" id="JAIQCV010000012">
    <property type="protein sequence ID" value="KAH1039688.1"/>
    <property type="molecule type" value="Genomic_DNA"/>
</dbReference>
<comment type="caution">
    <text evidence="1">The sequence shown here is derived from an EMBL/GenBank/DDBJ whole genome shotgun (WGS) entry which is preliminary data.</text>
</comment>
<name>A0A9D3ZJD4_9ROSI</name>
<protein>
    <submittedName>
        <fullName evidence="1">Uncharacterized protein</fullName>
    </submittedName>
</protein>
<dbReference type="AlphaFoldDB" id="A0A9D3ZJD4"/>
<sequence length="93" mass="10383">MNLLVEFSGPETTISNTPKKWVVTQQLQPEVLRPAQPTPQVPIVTSSKIDPIREIRKKGAKEFLGDKGDDPIVAEQCLSHLCRVIKEMKCTAE</sequence>
<evidence type="ECO:0000313" key="1">
    <source>
        <dbReference type="EMBL" id="KAH1039688.1"/>
    </source>
</evidence>
<evidence type="ECO:0000313" key="2">
    <source>
        <dbReference type="Proteomes" id="UP000828251"/>
    </source>
</evidence>